<dbReference type="PANTHER" id="PTHR47962:SF5">
    <property type="entry name" value="ATP-DEPENDENT HELICASE LHR-RELATED"/>
    <property type="match status" value="1"/>
</dbReference>
<dbReference type="RefSeq" id="WP_011291159.1">
    <property type="nucleotide sequence ID" value="NZ_AOSG01000018.1"/>
</dbReference>
<reference evidence="5 6" key="1">
    <citation type="journal article" date="2013" name="Genome Announc.">
        <title>Draft Genome Sequence of the Lignocellulose Decomposer Thermobifida fusca Strain TM51.</title>
        <authorList>
            <person name="Toth A."/>
            <person name="Barna T."/>
            <person name="Nagy I."/>
            <person name="Horvath B."/>
            <person name="Nagy I."/>
            <person name="Tancsics A."/>
            <person name="Kriszt B."/>
            <person name="Baka E."/>
            <person name="Fekete C."/>
            <person name="Kukolya J."/>
        </authorList>
    </citation>
    <scope>NUCLEOTIDE SEQUENCE [LARGE SCALE GENOMIC DNA]</scope>
    <source>
        <strain evidence="5 6">TM51</strain>
    </source>
</reference>
<evidence type="ECO:0000256" key="1">
    <source>
        <dbReference type="ARBA" id="ARBA00022741"/>
    </source>
</evidence>
<dbReference type="InterPro" id="IPR027417">
    <property type="entry name" value="P-loop_NTPase"/>
</dbReference>
<evidence type="ECO:0000256" key="2">
    <source>
        <dbReference type="ARBA" id="ARBA00022840"/>
    </source>
</evidence>
<dbReference type="Pfam" id="PF00270">
    <property type="entry name" value="DEAD"/>
    <property type="match status" value="1"/>
</dbReference>
<dbReference type="PANTHER" id="PTHR47962">
    <property type="entry name" value="ATP-DEPENDENT HELICASE LHR-RELATED-RELATED"/>
    <property type="match status" value="1"/>
</dbReference>
<dbReference type="GO" id="GO:0016887">
    <property type="term" value="F:ATP hydrolysis activity"/>
    <property type="evidence" value="ECO:0007669"/>
    <property type="project" value="TreeGrafter"/>
</dbReference>
<evidence type="ECO:0000313" key="5">
    <source>
        <dbReference type="EMBL" id="EOR72261.1"/>
    </source>
</evidence>
<proteinExistence type="predicted"/>
<keyword evidence="1" id="KW-0547">Nucleotide-binding</keyword>
<dbReference type="InterPro" id="IPR014001">
    <property type="entry name" value="Helicase_ATP-bd"/>
</dbReference>
<accession>A0A9P2TDE6</accession>
<protein>
    <submittedName>
        <fullName evidence="5">DEAD/DEAH box helicase</fullName>
    </submittedName>
</protein>
<evidence type="ECO:0000313" key="6">
    <source>
        <dbReference type="Proteomes" id="UP000014184"/>
    </source>
</evidence>
<dbReference type="GO" id="GO:0004386">
    <property type="term" value="F:helicase activity"/>
    <property type="evidence" value="ECO:0007669"/>
    <property type="project" value="UniProtKB-KW"/>
</dbReference>
<dbReference type="SMART" id="SM00490">
    <property type="entry name" value="HELICc"/>
    <property type="match status" value="1"/>
</dbReference>
<dbReference type="AlphaFoldDB" id="A0A9P2TDE6"/>
<evidence type="ECO:0000259" key="3">
    <source>
        <dbReference type="PROSITE" id="PS51192"/>
    </source>
</evidence>
<dbReference type="SUPFAM" id="SSF52540">
    <property type="entry name" value="P-loop containing nucleoside triphosphate hydrolases"/>
    <property type="match status" value="1"/>
</dbReference>
<dbReference type="Pfam" id="PF00271">
    <property type="entry name" value="Helicase_C"/>
    <property type="match status" value="1"/>
</dbReference>
<keyword evidence="5" id="KW-0347">Helicase</keyword>
<dbReference type="PROSITE" id="PS51192">
    <property type="entry name" value="HELICASE_ATP_BIND_1"/>
    <property type="match status" value="1"/>
</dbReference>
<dbReference type="InterPro" id="IPR052511">
    <property type="entry name" value="ATP-dep_Helicase"/>
</dbReference>
<dbReference type="GO" id="GO:0005524">
    <property type="term" value="F:ATP binding"/>
    <property type="evidence" value="ECO:0007669"/>
    <property type="project" value="UniProtKB-KW"/>
</dbReference>
<keyword evidence="6" id="KW-1185">Reference proteome</keyword>
<sequence length="711" mass="77730">MTAPTSFDLLHPTLAYHVANTLGWPTLRPLQREALAPLINGDDAVLLAPTAGGKTEAAVFPLLTAMANQQWDRVSVLYVCPLKALLNNLLPRLQGYTGWLGRTAALWHGDVTAAARQRILRTPPDVLLTTPESIEAMLVSTTVDHRALLGNVRAVIVDEVHAFASDDRGWHLLAVLERLTRLSQRPLQRVGLSATVGNPHDLLTWLQGSNAGNRPGRVIAPGVPRVSPAAAKNGPPPGEVELDYVGSPENAATVIAALHRGEKRLVFCDSRQLVERIGAALRAKGVTVFLSHASLSVDERRRAEQAFAEARDCVIVATSTLELGIDVGDLDRVIQINAPATVASFLQRIGRTGRRPDTTRNCLFLALNDMGLLGAAGLLHLWGQHWVEPVHPTPEPRHIVAQQLLALSLQEPKVGERLWTEWWNGLAPFTEGEPILAHLLREGFLTSDNGMLIVGPEAERRFGHRHFAELTSVFTAPPEFTVLHGRTEIGRTNPALLSAAEPGEGPRLLLLAGRSWAVTGVDWKRRRCYVEPADSGEGRARWDSGTVLGWSFELARAVRDVLLGTDPPVKLTRRAVDALTHARDRHADHVHPDGTVITRSNGELRWWTWAGTRANLTLRATLSGIVDPGQQVRDTHLRLSGDVDRTRWRAIRTAAAERIVLPEVDDKALHGLKFTAALPRHLAERTLAARLADVAGARTALTEPTRFVVGE</sequence>
<name>A0A9P2TDE6_THEFU</name>
<evidence type="ECO:0000259" key="4">
    <source>
        <dbReference type="PROSITE" id="PS51194"/>
    </source>
</evidence>
<keyword evidence="5" id="KW-0378">Hydrolase</keyword>
<dbReference type="SMART" id="SM00487">
    <property type="entry name" value="DEXDc"/>
    <property type="match status" value="1"/>
</dbReference>
<comment type="caution">
    <text evidence="5">The sequence shown here is derived from an EMBL/GenBank/DDBJ whole genome shotgun (WGS) entry which is preliminary data.</text>
</comment>
<dbReference type="GO" id="GO:0003677">
    <property type="term" value="F:DNA binding"/>
    <property type="evidence" value="ECO:0007669"/>
    <property type="project" value="TreeGrafter"/>
</dbReference>
<gene>
    <name evidence="5" type="ORF">TM51_03917</name>
</gene>
<keyword evidence="2" id="KW-0067">ATP-binding</keyword>
<dbReference type="InterPro" id="IPR011545">
    <property type="entry name" value="DEAD/DEAH_box_helicase_dom"/>
</dbReference>
<feature type="domain" description="Helicase ATP-binding" evidence="3">
    <location>
        <begin position="35"/>
        <end position="214"/>
    </location>
</feature>
<feature type="domain" description="Helicase C-terminal" evidence="4">
    <location>
        <begin position="250"/>
        <end position="420"/>
    </location>
</feature>
<organism evidence="5 6">
    <name type="scientific">Thermobifida fusca TM51</name>
    <dbReference type="NCBI Taxonomy" id="1169414"/>
    <lineage>
        <taxon>Bacteria</taxon>
        <taxon>Bacillati</taxon>
        <taxon>Actinomycetota</taxon>
        <taxon>Actinomycetes</taxon>
        <taxon>Streptosporangiales</taxon>
        <taxon>Nocardiopsidaceae</taxon>
        <taxon>Thermobifida</taxon>
    </lineage>
</organism>
<dbReference type="InterPro" id="IPR001650">
    <property type="entry name" value="Helicase_C-like"/>
</dbReference>
<dbReference type="Proteomes" id="UP000014184">
    <property type="component" value="Unassembled WGS sequence"/>
</dbReference>
<dbReference type="Gene3D" id="3.40.50.300">
    <property type="entry name" value="P-loop containing nucleotide triphosphate hydrolases"/>
    <property type="match status" value="2"/>
</dbReference>
<dbReference type="EMBL" id="AOSG01000018">
    <property type="protein sequence ID" value="EOR72261.1"/>
    <property type="molecule type" value="Genomic_DNA"/>
</dbReference>
<dbReference type="PROSITE" id="PS51194">
    <property type="entry name" value="HELICASE_CTER"/>
    <property type="match status" value="1"/>
</dbReference>